<accession>A0A9K3HUA0</accession>
<dbReference type="Gramene" id="mRNA:HanXRQr2_Chr10g0421741">
    <property type="protein sequence ID" value="CDS:HanXRQr2_Chr10g0421741.1"/>
    <property type="gene ID" value="HanXRQr2_Chr10g0421741"/>
</dbReference>
<dbReference type="Proteomes" id="UP000215914">
    <property type="component" value="Unassembled WGS sequence"/>
</dbReference>
<evidence type="ECO:0000313" key="2">
    <source>
        <dbReference type="Proteomes" id="UP000215914"/>
    </source>
</evidence>
<gene>
    <name evidence="1" type="ORF">HanXRQr2_Chr10g0421741</name>
</gene>
<sequence length="77" mass="8888">MNLTMTRNYHTRPVGATKVNKVENFTSTTTFNEGVDKLASSITNIIDLKKSWQRNSNMKLMTMRIIIYGKRIMSCSR</sequence>
<name>A0A9K3HUA0_HELAN</name>
<keyword evidence="2" id="KW-1185">Reference proteome</keyword>
<evidence type="ECO:0000313" key="1">
    <source>
        <dbReference type="EMBL" id="KAF5784854.1"/>
    </source>
</evidence>
<reference evidence="1" key="1">
    <citation type="journal article" date="2017" name="Nature">
        <title>The sunflower genome provides insights into oil metabolism, flowering and Asterid evolution.</title>
        <authorList>
            <person name="Badouin H."/>
            <person name="Gouzy J."/>
            <person name="Grassa C.J."/>
            <person name="Murat F."/>
            <person name="Staton S.E."/>
            <person name="Cottret L."/>
            <person name="Lelandais-Briere C."/>
            <person name="Owens G.L."/>
            <person name="Carrere S."/>
            <person name="Mayjonade B."/>
            <person name="Legrand L."/>
            <person name="Gill N."/>
            <person name="Kane N.C."/>
            <person name="Bowers J.E."/>
            <person name="Hubner S."/>
            <person name="Bellec A."/>
            <person name="Berard A."/>
            <person name="Berges H."/>
            <person name="Blanchet N."/>
            <person name="Boniface M.C."/>
            <person name="Brunel D."/>
            <person name="Catrice O."/>
            <person name="Chaidir N."/>
            <person name="Claudel C."/>
            <person name="Donnadieu C."/>
            <person name="Faraut T."/>
            <person name="Fievet G."/>
            <person name="Helmstetter N."/>
            <person name="King M."/>
            <person name="Knapp S.J."/>
            <person name="Lai Z."/>
            <person name="Le Paslier M.C."/>
            <person name="Lippi Y."/>
            <person name="Lorenzon L."/>
            <person name="Mandel J.R."/>
            <person name="Marage G."/>
            <person name="Marchand G."/>
            <person name="Marquand E."/>
            <person name="Bret-Mestries E."/>
            <person name="Morien E."/>
            <person name="Nambeesan S."/>
            <person name="Nguyen T."/>
            <person name="Pegot-Espagnet P."/>
            <person name="Pouilly N."/>
            <person name="Raftis F."/>
            <person name="Sallet E."/>
            <person name="Schiex T."/>
            <person name="Thomas J."/>
            <person name="Vandecasteele C."/>
            <person name="Vares D."/>
            <person name="Vear F."/>
            <person name="Vautrin S."/>
            <person name="Crespi M."/>
            <person name="Mangin B."/>
            <person name="Burke J.M."/>
            <person name="Salse J."/>
            <person name="Munos S."/>
            <person name="Vincourt P."/>
            <person name="Rieseberg L.H."/>
            <person name="Langlade N.B."/>
        </authorList>
    </citation>
    <scope>NUCLEOTIDE SEQUENCE</scope>
    <source>
        <tissue evidence="1">Leaves</tissue>
    </source>
</reference>
<dbReference type="EMBL" id="MNCJ02000325">
    <property type="protein sequence ID" value="KAF5784854.1"/>
    <property type="molecule type" value="Genomic_DNA"/>
</dbReference>
<reference evidence="1" key="2">
    <citation type="submission" date="2020-06" db="EMBL/GenBank/DDBJ databases">
        <title>Helianthus annuus Genome sequencing and assembly Release 2.</title>
        <authorList>
            <person name="Gouzy J."/>
            <person name="Langlade N."/>
            <person name="Munos S."/>
        </authorList>
    </citation>
    <scope>NUCLEOTIDE SEQUENCE</scope>
    <source>
        <tissue evidence="1">Leaves</tissue>
    </source>
</reference>
<protein>
    <submittedName>
        <fullName evidence="1">Uncharacterized protein</fullName>
    </submittedName>
</protein>
<organism evidence="1 2">
    <name type="scientific">Helianthus annuus</name>
    <name type="common">Common sunflower</name>
    <dbReference type="NCBI Taxonomy" id="4232"/>
    <lineage>
        <taxon>Eukaryota</taxon>
        <taxon>Viridiplantae</taxon>
        <taxon>Streptophyta</taxon>
        <taxon>Embryophyta</taxon>
        <taxon>Tracheophyta</taxon>
        <taxon>Spermatophyta</taxon>
        <taxon>Magnoliopsida</taxon>
        <taxon>eudicotyledons</taxon>
        <taxon>Gunneridae</taxon>
        <taxon>Pentapetalae</taxon>
        <taxon>asterids</taxon>
        <taxon>campanulids</taxon>
        <taxon>Asterales</taxon>
        <taxon>Asteraceae</taxon>
        <taxon>Asteroideae</taxon>
        <taxon>Heliantheae alliance</taxon>
        <taxon>Heliantheae</taxon>
        <taxon>Helianthus</taxon>
    </lineage>
</organism>
<proteinExistence type="predicted"/>
<dbReference type="AlphaFoldDB" id="A0A9K3HUA0"/>
<comment type="caution">
    <text evidence="1">The sequence shown here is derived from an EMBL/GenBank/DDBJ whole genome shotgun (WGS) entry which is preliminary data.</text>
</comment>